<gene>
    <name evidence="1" type="ORF">L2E82_34610</name>
</gene>
<keyword evidence="2" id="KW-1185">Reference proteome</keyword>
<sequence>MAESSPPPPSFSAVIDRPTSGTQYQPHVTAIDDHHADLKRLPTFNDVAPGLGKSYKDAPVDTGFDNRVPVAVIPDGPKVLSVGDFAGARKNTSIIVGEGESSYEGGKIPTHSGVRPINGDSGYQGGYPFSSGPKSYNGQHFGQH</sequence>
<dbReference type="Proteomes" id="UP001055811">
    <property type="component" value="Linkage Group LG06"/>
</dbReference>
<organism evidence="1 2">
    <name type="scientific">Cichorium intybus</name>
    <name type="common">Chicory</name>
    <dbReference type="NCBI Taxonomy" id="13427"/>
    <lineage>
        <taxon>Eukaryota</taxon>
        <taxon>Viridiplantae</taxon>
        <taxon>Streptophyta</taxon>
        <taxon>Embryophyta</taxon>
        <taxon>Tracheophyta</taxon>
        <taxon>Spermatophyta</taxon>
        <taxon>Magnoliopsida</taxon>
        <taxon>eudicotyledons</taxon>
        <taxon>Gunneridae</taxon>
        <taxon>Pentapetalae</taxon>
        <taxon>asterids</taxon>
        <taxon>campanulids</taxon>
        <taxon>Asterales</taxon>
        <taxon>Asteraceae</taxon>
        <taxon>Cichorioideae</taxon>
        <taxon>Cichorieae</taxon>
        <taxon>Cichoriinae</taxon>
        <taxon>Cichorium</taxon>
    </lineage>
</organism>
<evidence type="ECO:0000313" key="2">
    <source>
        <dbReference type="Proteomes" id="UP001055811"/>
    </source>
</evidence>
<reference evidence="2" key="1">
    <citation type="journal article" date="2022" name="Mol. Ecol. Resour.">
        <title>The genomes of chicory, endive, great burdock and yacon provide insights into Asteraceae palaeo-polyploidization history and plant inulin production.</title>
        <authorList>
            <person name="Fan W."/>
            <person name="Wang S."/>
            <person name="Wang H."/>
            <person name="Wang A."/>
            <person name="Jiang F."/>
            <person name="Liu H."/>
            <person name="Zhao H."/>
            <person name="Xu D."/>
            <person name="Zhang Y."/>
        </authorList>
    </citation>
    <scope>NUCLEOTIDE SEQUENCE [LARGE SCALE GENOMIC DNA]</scope>
    <source>
        <strain evidence="2">cv. Punajuju</strain>
    </source>
</reference>
<accession>A0ACB9BMQ5</accession>
<comment type="caution">
    <text evidence="1">The sequence shown here is derived from an EMBL/GenBank/DDBJ whole genome shotgun (WGS) entry which is preliminary data.</text>
</comment>
<evidence type="ECO:0000313" key="1">
    <source>
        <dbReference type="EMBL" id="KAI3723189.1"/>
    </source>
</evidence>
<protein>
    <submittedName>
        <fullName evidence="1">Uncharacterized protein</fullName>
    </submittedName>
</protein>
<dbReference type="EMBL" id="CM042014">
    <property type="protein sequence ID" value="KAI3723189.1"/>
    <property type="molecule type" value="Genomic_DNA"/>
</dbReference>
<proteinExistence type="predicted"/>
<name>A0ACB9BMQ5_CICIN</name>
<reference evidence="1 2" key="2">
    <citation type="journal article" date="2022" name="Mol. Ecol. Resour.">
        <title>The genomes of chicory, endive, great burdock and yacon provide insights into Asteraceae paleo-polyploidization history and plant inulin production.</title>
        <authorList>
            <person name="Fan W."/>
            <person name="Wang S."/>
            <person name="Wang H."/>
            <person name="Wang A."/>
            <person name="Jiang F."/>
            <person name="Liu H."/>
            <person name="Zhao H."/>
            <person name="Xu D."/>
            <person name="Zhang Y."/>
        </authorList>
    </citation>
    <scope>NUCLEOTIDE SEQUENCE [LARGE SCALE GENOMIC DNA]</scope>
    <source>
        <strain evidence="2">cv. Punajuju</strain>
        <tissue evidence="1">Leaves</tissue>
    </source>
</reference>